<dbReference type="InParanoid" id="T0QJI9"/>
<keyword evidence="3" id="KW-1185">Reference proteome</keyword>
<dbReference type="RefSeq" id="XP_008611758.1">
    <property type="nucleotide sequence ID" value="XM_008613536.1"/>
</dbReference>
<proteinExistence type="predicted"/>
<dbReference type="EMBL" id="JH767153">
    <property type="protein sequence ID" value="EQC34886.1"/>
    <property type="molecule type" value="Genomic_DNA"/>
</dbReference>
<dbReference type="OMA" id="IRCQGRI"/>
<sequence length="1745" mass="192705">MAKVGIAWSPAAPPRPSMWAHLPECCGILYVLTSVFLSVYGLTLLSSYTQNDLFWPDYATRNTSRTLTDVLNGQLRLQSSLPPTDVTSLTFVLSSDAAGSPHTYARQLLYHELTTPMDAIRGLRILLPVHVTSLVSQYCWVDWHQNWSVAHSGQRAARCRDKYQANAAKYLESVFRNIAFDAWHAIHGDYYDASIARPIAASSLDGAAWVTAMASHMWLPPVDELHLWEARGLHHFTLGYANIVQVGLQETIDVINALGQRHATLVKAIPLVERGSFGTSIYLYGGLLYDFEAVGANGSIVRNTSTFMSDPDHIQYYVVGTPLSSAQSALRSQIGPLGSIDLMWVPPPVALLASVELFRVSIDANLAANAAFRAAFVAMGGRTILHPTPTTWRNDSLRFLGGSPLCGHGAPVPFVQESFGFDDGCGTQKQLALRWTPLSSLFAAVMLRNTSTAALCDLCDGSTLDACAAQVVLTTAAIAAIPGFAMAAPPIEDLNISLFQYVSTDTVVWLETLPILTPDFAVAGWMALYEWALGDREVVLFEGDVDKMTLISSTYTPLARPPPSDLGNAGFYLWSVAVSISVVLTFVALVLILLWVQYRPLHCSWWYFHRIVASVWLSKTLLMARGLTAVLCLATTPLVPSHDDVTSSLSHVPRSLLVSAVLASEVTWTLYVLHELAHPMTQAYTRTYAPINIGLGWLLTLSFDFFAPLEHVAVRIQRSCRHVSFGYVIQCESASLAIGSNARCTSLLVAQLILLVVCMLFGRAHRRRHVTYTSATGTALLPTMATAFLGSEHASAVDLTLHNVVTGAMCGLFSFTQRGQRRVFDTKLWRLFESTKLQRGPSFMSCQPTKLASLPMWCKYPTLNLLLGFGYLALTLCNNALYLSVADETFANDFGWRGFRADCTYPYIGNLFNAHLLTTPYMRFQLDNASLGDLVQSYNTSSALLSASPTAPRRQLFRNTDITDAVANLRRMDPCNLPWMFTQYCWIDLRQTWAMASTAARQARCAFHANNGARYLETGLRNLRDVDAWDACWGHSFAVGFGAFLAFSRNGQQWLSTTLQPFKVSIDDEAVHWAAHGIDSFVLQWQNYKTLGFNDALTIWTALGLGYTLPLSAIEGVDRRDQQTSLRMYWSFAADLWAIAGNETRIGGCSLIRNSATFAFENGTTPESLLFENLTLAAPLSPGLAMLASTLGPFGAVDMVYVLPPLPLRTLYEAFTALLSQWMQLPDANTSVFSNLPVRPAIAEASSSLLSGPDTMLVGGNLLCGDDLPPFSSRNGIDLAFSVDNLCHAVFLDYMHPGTVGLLFALFGHLSTSYTASNVVALESICFLDAYRGVHCVNDYMALVSFLTDEVQPPPAFVSLALDTFTTVHAMNIEMVQYLYRNNSAKSPLELYRINLMDEDDVPWRFYGWCFLYEWVSGTREVVSFQGDVGTVATISARANPTHLSPDPLVIPTYLSLMFRDSLVGITVAMIAVALFIVLYAIRCQGRIEGLNLLEVNRIVGIVWIGRPFLLLRGITAIMLLNTSPLYLEQAGGIARMATPPLPWYSTIVAASEATWLVYVLNDLFSCVTRQYTTVYAYKSTLLTWAAVATYTFLQPHIHIAEMARHCIAVDMDVALRCTSGYIEIGNGARFWKVIAICCSSILLCYGADRLSQPRLADVTVPSLLLSAQSVYLFTFDRWIHDGDYYLDRTSAVMAGLVSVDWRGALFILDIKAWRVHTVRPLLSLDLTQPLRFQHAIPLHRIDVE</sequence>
<dbReference type="Proteomes" id="UP000030762">
    <property type="component" value="Unassembled WGS sequence"/>
</dbReference>
<evidence type="ECO:0000313" key="3">
    <source>
        <dbReference type="Proteomes" id="UP000030762"/>
    </source>
</evidence>
<feature type="transmembrane region" description="Helical" evidence="1">
    <location>
        <begin position="656"/>
        <end position="677"/>
    </location>
</feature>
<dbReference type="OrthoDB" id="72813at2759"/>
<dbReference type="eggNOG" id="ENOG502SD6V">
    <property type="taxonomic scope" value="Eukaryota"/>
</dbReference>
<protein>
    <submittedName>
        <fullName evidence="2">Uncharacterized protein</fullName>
    </submittedName>
</protein>
<feature type="transmembrane region" description="Helical" evidence="1">
    <location>
        <begin position="1502"/>
        <end position="1521"/>
    </location>
</feature>
<evidence type="ECO:0000256" key="1">
    <source>
        <dbReference type="SAM" id="Phobius"/>
    </source>
</evidence>
<keyword evidence="1" id="KW-1133">Transmembrane helix</keyword>
<keyword evidence="1" id="KW-0812">Transmembrane</keyword>
<reference evidence="2 3" key="1">
    <citation type="submission" date="2012-04" db="EMBL/GenBank/DDBJ databases">
        <title>The Genome Sequence of Saprolegnia declina VS20.</title>
        <authorList>
            <consortium name="The Broad Institute Genome Sequencing Platform"/>
            <person name="Russ C."/>
            <person name="Nusbaum C."/>
            <person name="Tyler B."/>
            <person name="van West P."/>
            <person name="Dieguez-Uribeondo J."/>
            <person name="de Bruijn I."/>
            <person name="Tripathy S."/>
            <person name="Jiang R."/>
            <person name="Young S.K."/>
            <person name="Zeng Q."/>
            <person name="Gargeya S."/>
            <person name="Fitzgerald M."/>
            <person name="Haas B."/>
            <person name="Abouelleil A."/>
            <person name="Alvarado L."/>
            <person name="Arachchi H.M."/>
            <person name="Berlin A."/>
            <person name="Chapman S.B."/>
            <person name="Goldberg J."/>
            <person name="Griggs A."/>
            <person name="Gujja S."/>
            <person name="Hansen M."/>
            <person name="Howarth C."/>
            <person name="Imamovic A."/>
            <person name="Larimer J."/>
            <person name="McCowen C."/>
            <person name="Montmayeur A."/>
            <person name="Murphy C."/>
            <person name="Neiman D."/>
            <person name="Pearson M."/>
            <person name="Priest M."/>
            <person name="Roberts A."/>
            <person name="Saif S."/>
            <person name="Shea T."/>
            <person name="Sisk P."/>
            <person name="Sykes S."/>
            <person name="Wortman J."/>
            <person name="Nusbaum C."/>
            <person name="Birren B."/>
        </authorList>
    </citation>
    <scope>NUCLEOTIDE SEQUENCE [LARGE SCALE GENOMIC DNA]</scope>
    <source>
        <strain evidence="2 3">VS20</strain>
    </source>
</reference>
<dbReference type="GeneID" id="19948413"/>
<dbReference type="VEuPathDB" id="FungiDB:SDRG_07686"/>
<gene>
    <name evidence="2" type="ORF">SDRG_07686</name>
</gene>
<keyword evidence="1" id="KW-0472">Membrane</keyword>
<accession>T0QJI9</accession>
<feature type="transmembrane region" description="Helical" evidence="1">
    <location>
        <begin position="1463"/>
        <end position="1482"/>
    </location>
</feature>
<feature type="transmembrane region" description="Helical" evidence="1">
    <location>
        <begin position="1542"/>
        <end position="1561"/>
    </location>
</feature>
<feature type="transmembrane region" description="Helical" evidence="1">
    <location>
        <begin position="689"/>
        <end position="709"/>
    </location>
</feature>
<organism evidence="2 3">
    <name type="scientific">Saprolegnia diclina (strain VS20)</name>
    <dbReference type="NCBI Taxonomy" id="1156394"/>
    <lineage>
        <taxon>Eukaryota</taxon>
        <taxon>Sar</taxon>
        <taxon>Stramenopiles</taxon>
        <taxon>Oomycota</taxon>
        <taxon>Saprolegniomycetes</taxon>
        <taxon>Saprolegniales</taxon>
        <taxon>Saprolegniaceae</taxon>
        <taxon>Saprolegnia</taxon>
    </lineage>
</organism>
<evidence type="ECO:0000313" key="2">
    <source>
        <dbReference type="EMBL" id="EQC34886.1"/>
    </source>
</evidence>
<feature type="transmembrane region" description="Helical" evidence="1">
    <location>
        <begin position="616"/>
        <end position="636"/>
    </location>
</feature>
<feature type="transmembrane region" description="Helical" evidence="1">
    <location>
        <begin position="745"/>
        <end position="762"/>
    </location>
</feature>
<feature type="transmembrane region" description="Helical" evidence="1">
    <location>
        <begin position="571"/>
        <end position="596"/>
    </location>
</feature>
<name>T0QJI9_SAPDV</name>